<feature type="compositionally biased region" description="Polar residues" evidence="1">
    <location>
        <begin position="34"/>
        <end position="46"/>
    </location>
</feature>
<dbReference type="Proteomes" id="UP001225034">
    <property type="component" value="Unassembled WGS sequence"/>
</dbReference>
<evidence type="ECO:0000256" key="1">
    <source>
        <dbReference type="SAM" id="MobiDB-lite"/>
    </source>
</evidence>
<name>A0ABT9YJ59_9BACI</name>
<feature type="region of interest" description="Disordered" evidence="1">
    <location>
        <begin position="1"/>
        <end position="46"/>
    </location>
</feature>
<comment type="caution">
    <text evidence="2">The sequence shown here is derived from an EMBL/GenBank/DDBJ whole genome shotgun (WGS) entry which is preliminary data.</text>
</comment>
<accession>A0ABT9YJ59</accession>
<organism evidence="2 3">
    <name type="scientific">Alkalicoccobacillus murimartini</name>
    <dbReference type="NCBI Taxonomy" id="171685"/>
    <lineage>
        <taxon>Bacteria</taxon>
        <taxon>Bacillati</taxon>
        <taxon>Bacillota</taxon>
        <taxon>Bacilli</taxon>
        <taxon>Bacillales</taxon>
        <taxon>Bacillaceae</taxon>
        <taxon>Alkalicoccobacillus</taxon>
    </lineage>
</organism>
<feature type="compositionally biased region" description="Basic and acidic residues" evidence="1">
    <location>
        <begin position="16"/>
        <end position="29"/>
    </location>
</feature>
<gene>
    <name evidence="2" type="ORF">J2S05_002702</name>
</gene>
<evidence type="ECO:0000313" key="2">
    <source>
        <dbReference type="EMBL" id="MDQ0207893.1"/>
    </source>
</evidence>
<dbReference type="EMBL" id="JAUSUA010000004">
    <property type="protein sequence ID" value="MDQ0207893.1"/>
    <property type="molecule type" value="Genomic_DNA"/>
</dbReference>
<proteinExistence type="predicted"/>
<dbReference type="RefSeq" id="WP_306983548.1">
    <property type="nucleotide sequence ID" value="NZ_JAUSUA010000004.1"/>
</dbReference>
<protein>
    <submittedName>
        <fullName evidence="2">Uncharacterized protein</fullName>
    </submittedName>
</protein>
<reference evidence="2 3" key="1">
    <citation type="submission" date="2023-07" db="EMBL/GenBank/DDBJ databases">
        <title>Genomic Encyclopedia of Type Strains, Phase IV (KMG-IV): sequencing the most valuable type-strain genomes for metagenomic binning, comparative biology and taxonomic classification.</title>
        <authorList>
            <person name="Goeker M."/>
        </authorList>
    </citation>
    <scope>NUCLEOTIDE SEQUENCE [LARGE SCALE GENOMIC DNA]</scope>
    <source>
        <strain evidence="2 3">DSM 19154</strain>
    </source>
</reference>
<evidence type="ECO:0000313" key="3">
    <source>
        <dbReference type="Proteomes" id="UP001225034"/>
    </source>
</evidence>
<keyword evidence="3" id="KW-1185">Reference proteome</keyword>
<sequence>MKNKEKAKQQKKKKDMLKDLLKKNVDNWKKGTAKSPSPHSYNKFSA</sequence>